<comment type="caution">
    <text evidence="2">The sequence shown here is derived from an EMBL/GenBank/DDBJ whole genome shotgun (WGS) entry which is preliminary data.</text>
</comment>
<dbReference type="OrthoDB" id="5015991at2759"/>
<evidence type="ECO:0000313" key="2">
    <source>
        <dbReference type="EMBL" id="KAH6876707.1"/>
    </source>
</evidence>
<organism evidence="2 3">
    <name type="scientific">Thelonectria olida</name>
    <dbReference type="NCBI Taxonomy" id="1576542"/>
    <lineage>
        <taxon>Eukaryota</taxon>
        <taxon>Fungi</taxon>
        <taxon>Dikarya</taxon>
        <taxon>Ascomycota</taxon>
        <taxon>Pezizomycotina</taxon>
        <taxon>Sordariomycetes</taxon>
        <taxon>Hypocreomycetidae</taxon>
        <taxon>Hypocreales</taxon>
        <taxon>Nectriaceae</taxon>
        <taxon>Thelonectria</taxon>
    </lineage>
</organism>
<sequence length="66" mass="7557">EYRTGETCGLKLVSETRTDADPCKQRRRSSADGNRSAGEMHDILVQIERMKGEHEHRIQSLSQTEK</sequence>
<proteinExistence type="predicted"/>
<protein>
    <submittedName>
        <fullName evidence="2">Uncharacterized protein</fullName>
    </submittedName>
</protein>
<evidence type="ECO:0000256" key="1">
    <source>
        <dbReference type="SAM" id="MobiDB-lite"/>
    </source>
</evidence>
<accession>A0A9P9AM25</accession>
<gene>
    <name evidence="2" type="ORF">B0T10DRAFT_414205</name>
</gene>
<dbReference type="Proteomes" id="UP000777438">
    <property type="component" value="Unassembled WGS sequence"/>
</dbReference>
<dbReference type="EMBL" id="JAGPYM010000033">
    <property type="protein sequence ID" value="KAH6876707.1"/>
    <property type="molecule type" value="Genomic_DNA"/>
</dbReference>
<name>A0A9P9AM25_9HYPO</name>
<feature type="non-terminal residue" evidence="2">
    <location>
        <position position="66"/>
    </location>
</feature>
<reference evidence="2 3" key="1">
    <citation type="journal article" date="2021" name="Nat. Commun.">
        <title>Genetic determinants of endophytism in the Arabidopsis root mycobiome.</title>
        <authorList>
            <person name="Mesny F."/>
            <person name="Miyauchi S."/>
            <person name="Thiergart T."/>
            <person name="Pickel B."/>
            <person name="Atanasova L."/>
            <person name="Karlsson M."/>
            <person name="Huettel B."/>
            <person name="Barry K.W."/>
            <person name="Haridas S."/>
            <person name="Chen C."/>
            <person name="Bauer D."/>
            <person name="Andreopoulos W."/>
            <person name="Pangilinan J."/>
            <person name="LaButti K."/>
            <person name="Riley R."/>
            <person name="Lipzen A."/>
            <person name="Clum A."/>
            <person name="Drula E."/>
            <person name="Henrissat B."/>
            <person name="Kohler A."/>
            <person name="Grigoriev I.V."/>
            <person name="Martin F.M."/>
            <person name="Hacquard S."/>
        </authorList>
    </citation>
    <scope>NUCLEOTIDE SEQUENCE [LARGE SCALE GENOMIC DNA]</scope>
    <source>
        <strain evidence="2 3">MPI-CAGE-CH-0241</strain>
    </source>
</reference>
<keyword evidence="3" id="KW-1185">Reference proteome</keyword>
<feature type="region of interest" description="Disordered" evidence="1">
    <location>
        <begin position="17"/>
        <end position="40"/>
    </location>
</feature>
<evidence type="ECO:0000313" key="3">
    <source>
        <dbReference type="Proteomes" id="UP000777438"/>
    </source>
</evidence>
<dbReference type="AlphaFoldDB" id="A0A9P9AM25"/>